<feature type="region of interest" description="Disordered" evidence="1">
    <location>
        <begin position="140"/>
        <end position="195"/>
    </location>
</feature>
<comment type="caution">
    <text evidence="2">The sequence shown here is derived from an EMBL/GenBank/DDBJ whole genome shotgun (WGS) entry which is preliminary data.</text>
</comment>
<dbReference type="Proteomes" id="UP000257109">
    <property type="component" value="Unassembled WGS sequence"/>
</dbReference>
<gene>
    <name evidence="2" type="ORF">CR513_49522</name>
</gene>
<feature type="region of interest" description="Disordered" evidence="1">
    <location>
        <begin position="207"/>
        <end position="252"/>
    </location>
</feature>
<dbReference type="AlphaFoldDB" id="A0A371EYT3"/>
<feature type="non-terminal residue" evidence="2">
    <location>
        <position position="1"/>
    </location>
</feature>
<protein>
    <submittedName>
        <fullName evidence="2">Uncharacterized protein</fullName>
    </submittedName>
</protein>
<feature type="compositionally biased region" description="Polar residues" evidence="1">
    <location>
        <begin position="140"/>
        <end position="150"/>
    </location>
</feature>
<dbReference type="EMBL" id="QJKJ01011442">
    <property type="protein sequence ID" value="RDX71161.1"/>
    <property type="molecule type" value="Genomic_DNA"/>
</dbReference>
<evidence type="ECO:0000313" key="2">
    <source>
        <dbReference type="EMBL" id="RDX71161.1"/>
    </source>
</evidence>
<proteinExistence type="predicted"/>
<dbReference type="OrthoDB" id="1459910at2759"/>
<sequence length="252" mass="28675">MEDETSGKGSTLILGRPFLMTARMKIDVHARTLSMEFGDTLVQFNIFDVMKHLFGIDLIDELVEECLQQDNSNEGISSFAEDTDSIGCLGSLTEEADHDEVWEVHNLSNFEDDNTNLTDLSHKAELNKLLDQVCKYENPECSNKPSTSQLKKVETERRPKSSWPKRQMSKPTHMFMCKPRPSRPKKTRTKQESSLSRIVKVRTMFHLDPTLVQNKELSPPPTRQESILSRPKGVGHKSQRPNSCRPAESEGM</sequence>
<organism evidence="2 3">
    <name type="scientific">Mucuna pruriens</name>
    <name type="common">Velvet bean</name>
    <name type="synonym">Dolichos pruriens</name>
    <dbReference type="NCBI Taxonomy" id="157652"/>
    <lineage>
        <taxon>Eukaryota</taxon>
        <taxon>Viridiplantae</taxon>
        <taxon>Streptophyta</taxon>
        <taxon>Embryophyta</taxon>
        <taxon>Tracheophyta</taxon>
        <taxon>Spermatophyta</taxon>
        <taxon>Magnoliopsida</taxon>
        <taxon>eudicotyledons</taxon>
        <taxon>Gunneridae</taxon>
        <taxon>Pentapetalae</taxon>
        <taxon>rosids</taxon>
        <taxon>fabids</taxon>
        <taxon>Fabales</taxon>
        <taxon>Fabaceae</taxon>
        <taxon>Papilionoideae</taxon>
        <taxon>50 kb inversion clade</taxon>
        <taxon>NPAAA clade</taxon>
        <taxon>indigoferoid/millettioid clade</taxon>
        <taxon>Phaseoleae</taxon>
        <taxon>Mucuna</taxon>
    </lineage>
</organism>
<evidence type="ECO:0000256" key="1">
    <source>
        <dbReference type="SAM" id="MobiDB-lite"/>
    </source>
</evidence>
<reference evidence="2" key="1">
    <citation type="submission" date="2018-05" db="EMBL/GenBank/DDBJ databases">
        <title>Draft genome of Mucuna pruriens seed.</title>
        <authorList>
            <person name="Nnadi N.E."/>
            <person name="Vos R."/>
            <person name="Hasami M.H."/>
            <person name="Devisetty U.K."/>
            <person name="Aguiy J.C."/>
        </authorList>
    </citation>
    <scope>NUCLEOTIDE SEQUENCE [LARGE SCALE GENOMIC DNA]</scope>
    <source>
        <strain evidence="2">JCA_2017</strain>
    </source>
</reference>
<name>A0A371EYT3_MUCPR</name>
<accession>A0A371EYT3</accession>
<keyword evidence="3" id="KW-1185">Reference proteome</keyword>
<evidence type="ECO:0000313" key="3">
    <source>
        <dbReference type="Proteomes" id="UP000257109"/>
    </source>
</evidence>